<dbReference type="Gene3D" id="2.30.38.10">
    <property type="entry name" value="Luciferase, Domain 3"/>
    <property type="match status" value="1"/>
</dbReference>
<feature type="domain" description="AMP-binding enzyme C-terminal" evidence="16">
    <location>
        <begin position="479"/>
        <end position="553"/>
    </location>
</feature>
<keyword evidence="10" id="KW-0443">Lipid metabolism</keyword>
<dbReference type="STRING" id="305900.GV64_22340"/>
<dbReference type="InterPro" id="IPR025110">
    <property type="entry name" value="AMP-bd_C"/>
</dbReference>
<evidence type="ECO:0000256" key="14">
    <source>
        <dbReference type="ARBA" id="ARBA00042773"/>
    </source>
</evidence>
<comment type="similarity">
    <text evidence="4">Belongs to the ATP-dependent AMP-binding enzyme family.</text>
</comment>
<comment type="subcellular location">
    <subcellularLocation>
        <location evidence="2">Membrane</location>
        <topology evidence="2">Peripheral membrane protein</topology>
    </subcellularLocation>
</comment>
<evidence type="ECO:0000256" key="8">
    <source>
        <dbReference type="ARBA" id="ARBA00022840"/>
    </source>
</evidence>
<dbReference type="Gene3D" id="3.30.300.30">
    <property type="match status" value="1"/>
</dbReference>
<dbReference type="GO" id="GO:0016020">
    <property type="term" value="C:membrane"/>
    <property type="evidence" value="ECO:0007669"/>
    <property type="project" value="UniProtKB-SubCell"/>
</dbReference>
<dbReference type="EMBL" id="JOJP01000001">
    <property type="protein sequence ID" value="KEI73085.1"/>
    <property type="molecule type" value="Genomic_DNA"/>
</dbReference>
<protein>
    <recommendedName>
        <fullName evidence="13">Long-chain-fatty-acid--CoA ligase</fullName>
        <ecNumber evidence="12">6.2.1.3</ecNumber>
    </recommendedName>
    <alternativeName>
        <fullName evidence="14">Long-chain acyl-CoA synthetase</fullName>
    </alternativeName>
</protein>
<dbReference type="EC" id="6.2.1.3" evidence="12"/>
<evidence type="ECO:0000256" key="11">
    <source>
        <dbReference type="ARBA" id="ARBA00023136"/>
    </source>
</evidence>
<dbReference type="FunFam" id="3.30.300.30:FF:000006">
    <property type="entry name" value="Long-chain-fatty-acid--CoA ligase FadD"/>
    <property type="match status" value="1"/>
</dbReference>
<name>A0A081KG09_9GAMM</name>
<dbReference type="eggNOG" id="COG0318">
    <property type="taxonomic scope" value="Bacteria"/>
</dbReference>
<evidence type="ECO:0000256" key="7">
    <source>
        <dbReference type="ARBA" id="ARBA00022832"/>
    </source>
</evidence>
<proteinExistence type="inferred from homology"/>
<accession>A0A081KG09</accession>
<sequence>MEASFWDGKRAPGVADQIDLDKFKNLGEVIEHAVHKYGDRPAYTSMGRTVTFHEIDRLSTEFAAYLQNHTTLKPGDSIAIQLPNLLQYPVVVYGAIKAGLIIVNTNPLYTAREMKHQFTDSGAKALVCLNVVGHLVEDIIQDTPIKHLIVTELADLLPWPKRSLINLAVKHVKKMVPSYKLPQALSFNQAMKLGSKSRFSKPISPGADDVAVLQYTGGTTGVAKGAMLTQRNLVSNVLQTASVLSQTDENGVPLAKPDGNTAIAPLPLYHIYAFTVHLMAFFQLGGHSVLIANPRDMDTFVKALKPHKMNIFIGLNTLFVGLMNHPEFKDLDFSELQLTMSGGTALQEAVANRWKDMTGCTISEGYGLSETSPVVSLNPAGSYSKLGTVGLPMSGTALKTIDDQGNELPLGERGELCVKGPQVMKGYWMRPEATAEVIDDEGWFKTGDVAILDDEGYVKIVDRVKDMVLVSGFNVYPNEVEDIVSKHDKVQNCAVIGVPDEKTGEAVKLFIIPGDKSLTAEEVNEYCRLNLTAYKIPKQVEFRDELPTTPVGKILRKDLRAEEMKKREAAS</sequence>
<dbReference type="SUPFAM" id="SSF56801">
    <property type="entry name" value="Acetyl-CoA synthetase-like"/>
    <property type="match status" value="1"/>
</dbReference>
<keyword evidence="5 17" id="KW-0436">Ligase</keyword>
<feature type="domain" description="AMP-dependent synthetase/ligase" evidence="15">
    <location>
        <begin position="31"/>
        <end position="428"/>
    </location>
</feature>
<evidence type="ECO:0000256" key="4">
    <source>
        <dbReference type="ARBA" id="ARBA00006432"/>
    </source>
</evidence>
<dbReference type="PROSITE" id="PS00455">
    <property type="entry name" value="AMP_BINDING"/>
    <property type="match status" value="1"/>
</dbReference>
<keyword evidence="6" id="KW-0547">Nucleotide-binding</keyword>
<evidence type="ECO:0000256" key="13">
    <source>
        <dbReference type="ARBA" id="ARBA00039545"/>
    </source>
</evidence>
<evidence type="ECO:0000259" key="15">
    <source>
        <dbReference type="Pfam" id="PF00501"/>
    </source>
</evidence>
<keyword evidence="18" id="KW-1185">Reference proteome</keyword>
<dbReference type="InterPro" id="IPR020845">
    <property type="entry name" value="AMP-binding_CS"/>
</dbReference>
<evidence type="ECO:0000256" key="9">
    <source>
        <dbReference type="ARBA" id="ARBA00022842"/>
    </source>
</evidence>
<evidence type="ECO:0000313" key="17">
    <source>
        <dbReference type="EMBL" id="KEI73085.1"/>
    </source>
</evidence>
<evidence type="ECO:0000256" key="6">
    <source>
        <dbReference type="ARBA" id="ARBA00022741"/>
    </source>
</evidence>
<evidence type="ECO:0000256" key="10">
    <source>
        <dbReference type="ARBA" id="ARBA00023098"/>
    </source>
</evidence>
<dbReference type="InterPro" id="IPR045851">
    <property type="entry name" value="AMP-bd_C_sf"/>
</dbReference>
<keyword evidence="9" id="KW-0460">Magnesium</keyword>
<keyword evidence="7" id="KW-0276">Fatty acid metabolism</keyword>
<dbReference type="InterPro" id="IPR050237">
    <property type="entry name" value="ATP-dep_AMP-bd_enzyme"/>
</dbReference>
<comment type="caution">
    <text evidence="17">The sequence shown here is derived from an EMBL/GenBank/DDBJ whole genome shotgun (WGS) entry which is preliminary data.</text>
</comment>
<organism evidence="17 18">
    <name type="scientific">Endozoicomonas elysicola</name>
    <dbReference type="NCBI Taxonomy" id="305900"/>
    <lineage>
        <taxon>Bacteria</taxon>
        <taxon>Pseudomonadati</taxon>
        <taxon>Pseudomonadota</taxon>
        <taxon>Gammaproteobacteria</taxon>
        <taxon>Oceanospirillales</taxon>
        <taxon>Endozoicomonadaceae</taxon>
        <taxon>Endozoicomonas</taxon>
    </lineage>
</organism>
<dbReference type="InterPro" id="IPR000873">
    <property type="entry name" value="AMP-dep_synth/lig_dom"/>
</dbReference>
<keyword evidence="11" id="KW-0472">Membrane</keyword>
<dbReference type="Proteomes" id="UP000027997">
    <property type="component" value="Unassembled WGS sequence"/>
</dbReference>
<evidence type="ECO:0000256" key="1">
    <source>
        <dbReference type="ARBA" id="ARBA00001946"/>
    </source>
</evidence>
<dbReference type="Pfam" id="PF00501">
    <property type="entry name" value="AMP-binding"/>
    <property type="match status" value="1"/>
</dbReference>
<comment type="pathway">
    <text evidence="3">Lipid metabolism; fatty acid beta-oxidation.</text>
</comment>
<keyword evidence="8" id="KW-0067">ATP-binding</keyword>
<evidence type="ECO:0000259" key="16">
    <source>
        <dbReference type="Pfam" id="PF13193"/>
    </source>
</evidence>
<dbReference type="GO" id="GO:0005524">
    <property type="term" value="F:ATP binding"/>
    <property type="evidence" value="ECO:0007669"/>
    <property type="project" value="UniProtKB-KW"/>
</dbReference>
<evidence type="ECO:0000256" key="5">
    <source>
        <dbReference type="ARBA" id="ARBA00022598"/>
    </source>
</evidence>
<evidence type="ECO:0000256" key="3">
    <source>
        <dbReference type="ARBA" id="ARBA00005005"/>
    </source>
</evidence>
<dbReference type="CDD" id="cd05936">
    <property type="entry name" value="FC-FACS_FadD_like"/>
    <property type="match status" value="1"/>
</dbReference>
<dbReference type="PANTHER" id="PTHR43767">
    <property type="entry name" value="LONG-CHAIN-FATTY-ACID--COA LIGASE"/>
    <property type="match status" value="1"/>
</dbReference>
<gene>
    <name evidence="17" type="ORF">GV64_22340</name>
</gene>
<comment type="cofactor">
    <cofactor evidence="1">
        <name>Mg(2+)</name>
        <dbReference type="ChEBI" id="CHEBI:18420"/>
    </cofactor>
</comment>
<reference evidence="17 18" key="1">
    <citation type="submission" date="2014-06" db="EMBL/GenBank/DDBJ databases">
        <title>Whole Genome Sequences of Three Symbiotic Endozoicomonas Bacteria.</title>
        <authorList>
            <person name="Neave M.J."/>
            <person name="Apprill A."/>
            <person name="Voolstra C.R."/>
        </authorList>
    </citation>
    <scope>NUCLEOTIDE SEQUENCE [LARGE SCALE GENOMIC DNA]</scope>
    <source>
        <strain evidence="17 18">DSM 22380</strain>
    </source>
</reference>
<dbReference type="FunFam" id="3.40.50.12780:FF:000003">
    <property type="entry name" value="Long-chain-fatty-acid--CoA ligase FadD"/>
    <property type="match status" value="1"/>
</dbReference>
<dbReference type="PANTHER" id="PTHR43767:SF8">
    <property type="entry name" value="LONG-CHAIN-FATTY-ACID--COA LIGASE"/>
    <property type="match status" value="1"/>
</dbReference>
<evidence type="ECO:0000256" key="2">
    <source>
        <dbReference type="ARBA" id="ARBA00004170"/>
    </source>
</evidence>
<dbReference type="Pfam" id="PF13193">
    <property type="entry name" value="AMP-binding_C"/>
    <property type="match status" value="1"/>
</dbReference>
<dbReference type="GO" id="GO:0004467">
    <property type="term" value="F:long-chain fatty acid-CoA ligase activity"/>
    <property type="evidence" value="ECO:0007669"/>
    <property type="project" value="UniProtKB-EC"/>
</dbReference>
<dbReference type="Gene3D" id="3.40.50.980">
    <property type="match status" value="2"/>
</dbReference>
<evidence type="ECO:0000313" key="18">
    <source>
        <dbReference type="Proteomes" id="UP000027997"/>
    </source>
</evidence>
<evidence type="ECO:0000256" key="12">
    <source>
        <dbReference type="ARBA" id="ARBA00026121"/>
    </source>
</evidence>
<dbReference type="AlphaFoldDB" id="A0A081KG09"/>
<dbReference type="RefSeq" id="WP_033402980.1">
    <property type="nucleotide sequence ID" value="NZ_JOJP01000001.1"/>
</dbReference>